<dbReference type="EMBL" id="CAJNRD030001118">
    <property type="protein sequence ID" value="CAG5081819.1"/>
    <property type="molecule type" value="Genomic_DNA"/>
</dbReference>
<keyword evidence="4" id="KW-0963">Cytoplasm</keyword>
<dbReference type="InterPro" id="IPR020568">
    <property type="entry name" value="Ribosomal_Su5_D2-typ_SF"/>
</dbReference>
<keyword evidence="6" id="KW-0271">Exosome</keyword>
<dbReference type="GO" id="GO:0003723">
    <property type="term" value="F:RNA binding"/>
    <property type="evidence" value="ECO:0007669"/>
    <property type="project" value="UniProtKB-KW"/>
</dbReference>
<comment type="subcellular location">
    <subcellularLocation>
        <location evidence="2">Cytoplasm</location>
    </subcellularLocation>
    <subcellularLocation>
        <location evidence="1">Nucleus</location>
    </subcellularLocation>
</comment>
<dbReference type="GO" id="GO:0071051">
    <property type="term" value="P:poly(A)-dependent snoRNA 3'-end processing"/>
    <property type="evidence" value="ECO:0007669"/>
    <property type="project" value="TreeGrafter"/>
</dbReference>
<dbReference type="GO" id="GO:0034475">
    <property type="term" value="P:U4 snRNA 3'-end processing"/>
    <property type="evidence" value="ECO:0007669"/>
    <property type="project" value="TreeGrafter"/>
</dbReference>
<keyword evidence="11" id="KW-1185">Reference proteome</keyword>
<proteinExistence type="inferred from homology"/>
<dbReference type="OrthoDB" id="2504340at2759"/>
<evidence type="ECO:0000256" key="2">
    <source>
        <dbReference type="ARBA" id="ARBA00004496"/>
    </source>
</evidence>
<keyword evidence="8" id="KW-0539">Nucleus</keyword>
<dbReference type="Gene3D" id="3.30.230.70">
    <property type="entry name" value="GHMP Kinase, N-terminal domain"/>
    <property type="match status" value="1"/>
</dbReference>
<keyword evidence="7" id="KW-0694">RNA-binding</keyword>
<dbReference type="InterPro" id="IPR027408">
    <property type="entry name" value="PNPase/RNase_PH_dom_sf"/>
</dbReference>
<sequence length="233" mass="26480">MPVDQRRINGPEVTVPYQIYVDSTSSKTENPEKFLKNRKDGRQNQELRKIFIKTGVVSQAKGSAYIELGKTKVICSVFDPRDVPNKSGYSCHGNLYCEFKFASFSCAKRRIHQQDAEEKEFSLIMQRSLEPAVCRGIYADTVFLDPTTDEEELCMSVPSKTHKSKNHGIIMQASLLQKNQVSEFYFVGNINLDAMQSTMEALTKASENLSLVTQQYLVKLALKKHKNNIKNLE</sequence>
<dbReference type="SUPFAM" id="SSF54211">
    <property type="entry name" value="Ribosomal protein S5 domain 2-like"/>
    <property type="match status" value="1"/>
</dbReference>
<dbReference type="AlphaFoldDB" id="A0A8J2MK97"/>
<evidence type="ECO:0000256" key="4">
    <source>
        <dbReference type="ARBA" id="ARBA00022490"/>
    </source>
</evidence>
<dbReference type="InterPro" id="IPR036345">
    <property type="entry name" value="ExoRNase_PH_dom2_sf"/>
</dbReference>
<gene>
    <name evidence="10" type="ORF">HICCMSTLAB_LOCUS3386</name>
</gene>
<evidence type="ECO:0000313" key="10">
    <source>
        <dbReference type="EMBL" id="CAG5081819.1"/>
    </source>
</evidence>
<name>A0A8J2MK97_COTCN</name>
<reference evidence="10" key="1">
    <citation type="submission" date="2021-04" db="EMBL/GenBank/DDBJ databases">
        <authorList>
            <person name="Chebbi M.A.C M."/>
        </authorList>
    </citation>
    <scope>NUCLEOTIDE SEQUENCE</scope>
</reference>
<dbReference type="SUPFAM" id="SSF55666">
    <property type="entry name" value="Ribonuclease PH domain 2-like"/>
    <property type="match status" value="1"/>
</dbReference>
<dbReference type="Proteomes" id="UP000786811">
    <property type="component" value="Unassembled WGS sequence"/>
</dbReference>
<dbReference type="GO" id="GO:0000176">
    <property type="term" value="C:nuclear exosome (RNase complex)"/>
    <property type="evidence" value="ECO:0007669"/>
    <property type="project" value="TreeGrafter"/>
</dbReference>
<dbReference type="InterPro" id="IPR050080">
    <property type="entry name" value="RNase_PH"/>
</dbReference>
<evidence type="ECO:0000259" key="9">
    <source>
        <dbReference type="Pfam" id="PF01138"/>
    </source>
</evidence>
<dbReference type="Pfam" id="PF01138">
    <property type="entry name" value="RNase_PH"/>
    <property type="match status" value="1"/>
</dbReference>
<evidence type="ECO:0000256" key="3">
    <source>
        <dbReference type="ARBA" id="ARBA00006678"/>
    </source>
</evidence>
<organism evidence="10 11">
    <name type="scientific">Cotesia congregata</name>
    <name type="common">Parasitoid wasp</name>
    <name type="synonym">Apanteles congregatus</name>
    <dbReference type="NCBI Taxonomy" id="51543"/>
    <lineage>
        <taxon>Eukaryota</taxon>
        <taxon>Metazoa</taxon>
        <taxon>Ecdysozoa</taxon>
        <taxon>Arthropoda</taxon>
        <taxon>Hexapoda</taxon>
        <taxon>Insecta</taxon>
        <taxon>Pterygota</taxon>
        <taxon>Neoptera</taxon>
        <taxon>Endopterygota</taxon>
        <taxon>Hymenoptera</taxon>
        <taxon>Apocrita</taxon>
        <taxon>Ichneumonoidea</taxon>
        <taxon>Braconidae</taxon>
        <taxon>Microgastrinae</taxon>
        <taxon>Cotesia</taxon>
    </lineage>
</organism>
<dbReference type="GO" id="GO:0005730">
    <property type="term" value="C:nucleolus"/>
    <property type="evidence" value="ECO:0007669"/>
    <property type="project" value="TreeGrafter"/>
</dbReference>
<evidence type="ECO:0000256" key="5">
    <source>
        <dbReference type="ARBA" id="ARBA00022552"/>
    </source>
</evidence>
<evidence type="ECO:0000256" key="8">
    <source>
        <dbReference type="ARBA" id="ARBA00023242"/>
    </source>
</evidence>
<protein>
    <submittedName>
        <fullName evidence="10">Similar to exosc6: Exosome complex component MTR3 (Danio rerio)</fullName>
    </submittedName>
</protein>
<dbReference type="InterPro" id="IPR001247">
    <property type="entry name" value="ExoRNase_PH_dom1"/>
</dbReference>
<comment type="caution">
    <text evidence="10">The sequence shown here is derived from an EMBL/GenBank/DDBJ whole genome shotgun (WGS) entry which is preliminary data.</text>
</comment>
<dbReference type="GO" id="GO:0016075">
    <property type="term" value="P:rRNA catabolic process"/>
    <property type="evidence" value="ECO:0007669"/>
    <property type="project" value="TreeGrafter"/>
</dbReference>
<comment type="similarity">
    <text evidence="3">Belongs to the RNase PH family.</text>
</comment>
<keyword evidence="5" id="KW-0698">rRNA processing</keyword>
<feature type="domain" description="Exoribonuclease phosphorolytic" evidence="9">
    <location>
        <begin position="46"/>
        <end position="138"/>
    </location>
</feature>
<dbReference type="PANTHER" id="PTHR11953:SF2">
    <property type="entry name" value="EXOSOME COMPLEX COMPONENT MTR3"/>
    <property type="match status" value="1"/>
</dbReference>
<dbReference type="GO" id="GO:0071028">
    <property type="term" value="P:nuclear mRNA surveillance"/>
    <property type="evidence" value="ECO:0007669"/>
    <property type="project" value="TreeGrafter"/>
</dbReference>
<evidence type="ECO:0000256" key="7">
    <source>
        <dbReference type="ARBA" id="ARBA00022884"/>
    </source>
</evidence>
<dbReference type="PANTHER" id="PTHR11953">
    <property type="entry name" value="EXOSOME COMPLEX COMPONENT"/>
    <property type="match status" value="1"/>
</dbReference>
<accession>A0A8J2MK97</accession>
<evidence type="ECO:0000256" key="1">
    <source>
        <dbReference type="ARBA" id="ARBA00004123"/>
    </source>
</evidence>
<dbReference type="GO" id="GO:0006364">
    <property type="term" value="P:rRNA processing"/>
    <property type="evidence" value="ECO:0007669"/>
    <property type="project" value="UniProtKB-KW"/>
</dbReference>
<evidence type="ECO:0000313" key="11">
    <source>
        <dbReference type="Proteomes" id="UP000786811"/>
    </source>
</evidence>
<dbReference type="GO" id="GO:0000177">
    <property type="term" value="C:cytoplasmic exosome (RNase complex)"/>
    <property type="evidence" value="ECO:0007669"/>
    <property type="project" value="TreeGrafter"/>
</dbReference>
<evidence type="ECO:0000256" key="6">
    <source>
        <dbReference type="ARBA" id="ARBA00022835"/>
    </source>
</evidence>